<comment type="caution">
    <text evidence="2">The sequence shown here is derived from an EMBL/GenBank/DDBJ whole genome shotgun (WGS) entry which is preliminary data.</text>
</comment>
<organism evidence="2 3">
    <name type="scientific">Paenibacillus plantiphilus</name>
    <dbReference type="NCBI Taxonomy" id="2905650"/>
    <lineage>
        <taxon>Bacteria</taxon>
        <taxon>Bacillati</taxon>
        <taxon>Bacillota</taxon>
        <taxon>Bacilli</taxon>
        <taxon>Bacillales</taxon>
        <taxon>Paenibacillaceae</taxon>
        <taxon>Paenibacillus</taxon>
    </lineage>
</organism>
<dbReference type="PANTHER" id="PTHR12526">
    <property type="entry name" value="GLYCOSYLTRANSFERASE"/>
    <property type="match status" value="1"/>
</dbReference>
<dbReference type="Gene3D" id="3.40.50.2000">
    <property type="entry name" value="Glycogen Phosphorylase B"/>
    <property type="match status" value="1"/>
</dbReference>
<protein>
    <submittedName>
        <fullName evidence="2">D-inositol-3-phosphate glycosyltransferase</fullName>
        <ecNumber evidence="2">2.4.1.250</ecNumber>
    </submittedName>
</protein>
<dbReference type="Proteomes" id="UP000838686">
    <property type="component" value="Unassembled WGS sequence"/>
</dbReference>
<dbReference type="Pfam" id="PF00534">
    <property type="entry name" value="Glycos_transf_1"/>
    <property type="match status" value="1"/>
</dbReference>
<reference evidence="2" key="1">
    <citation type="submission" date="2022-01" db="EMBL/GenBank/DDBJ databases">
        <authorList>
            <person name="Criscuolo A."/>
        </authorList>
    </citation>
    <scope>NUCLEOTIDE SEQUENCE</scope>
    <source>
        <strain evidence="2">CIP111893</strain>
    </source>
</reference>
<dbReference type="SUPFAM" id="SSF53756">
    <property type="entry name" value="UDP-Glycosyltransferase/glycogen phosphorylase"/>
    <property type="match status" value="1"/>
</dbReference>
<keyword evidence="3" id="KW-1185">Reference proteome</keyword>
<evidence type="ECO:0000313" key="3">
    <source>
        <dbReference type="Proteomes" id="UP000838686"/>
    </source>
</evidence>
<dbReference type="CDD" id="cd03801">
    <property type="entry name" value="GT4_PimA-like"/>
    <property type="match status" value="1"/>
</dbReference>
<keyword evidence="2" id="KW-0328">Glycosyltransferase</keyword>
<sequence>MRILFCYVVPSGGVETMNRLRCHALRRAGIECHLLYLRDGAGRQNIIDIPLFITDRDDELRMVLQANQYDVIVSICDHLLMQRLRELGYQGRLIYEAQGLGSREQARSTLSNAVAHIRRYASGAITHETPHLMELFNTYLSDFPRFYVQNIVDSEQFRYMPTSLDSSSEEPIIAWIGRIERNKNWRLFLQIGSGLLYRYPKLQLWMFEDANIFEADERDQFEAVVRQLRLVNRLSVRSNVPHSEMPHYLSAISDSGGLLISTSNVESFGYAASEALSCRCPVLSTDSEGIRSSIIHNVTGKFFMSGTANEAIHEAVELIENKSLRTTIITQGEQYIRTTYSPQRYIADFNNILSTIGVRSG</sequence>
<name>A0ABN8GM59_9BACL</name>
<dbReference type="EMBL" id="CAKMMF010000015">
    <property type="protein sequence ID" value="CAH1208961.1"/>
    <property type="molecule type" value="Genomic_DNA"/>
</dbReference>
<feature type="domain" description="Glycosyl transferase family 1" evidence="1">
    <location>
        <begin position="165"/>
        <end position="333"/>
    </location>
</feature>
<evidence type="ECO:0000259" key="1">
    <source>
        <dbReference type="Pfam" id="PF00534"/>
    </source>
</evidence>
<gene>
    <name evidence="2" type="primary">mshA_6</name>
    <name evidence="2" type="ORF">PAECIP111893_02945</name>
</gene>
<proteinExistence type="predicted"/>
<keyword evidence="2" id="KW-0808">Transferase</keyword>
<dbReference type="GO" id="GO:0102710">
    <property type="term" value="F:D-inositol-3-phosphate glycosyltransferase activity"/>
    <property type="evidence" value="ECO:0007669"/>
    <property type="project" value="UniProtKB-EC"/>
</dbReference>
<accession>A0ABN8GM59</accession>
<dbReference type="PANTHER" id="PTHR12526:SF630">
    <property type="entry name" value="GLYCOSYLTRANSFERASE"/>
    <property type="match status" value="1"/>
</dbReference>
<evidence type="ECO:0000313" key="2">
    <source>
        <dbReference type="EMBL" id="CAH1208961.1"/>
    </source>
</evidence>
<dbReference type="InterPro" id="IPR001296">
    <property type="entry name" value="Glyco_trans_1"/>
</dbReference>
<dbReference type="EC" id="2.4.1.250" evidence="2"/>